<feature type="domain" description="BZIP" evidence="7">
    <location>
        <begin position="37"/>
        <end position="100"/>
    </location>
</feature>
<name>A0A811PMJ3_9POAL</name>
<keyword evidence="5" id="KW-0539">Nucleus</keyword>
<comment type="caution">
    <text evidence="8">The sequence shown here is derived from an EMBL/GenBank/DDBJ whole genome shotgun (WGS) entry which is preliminary data.</text>
</comment>
<dbReference type="Proteomes" id="UP000604825">
    <property type="component" value="Unassembled WGS sequence"/>
</dbReference>
<dbReference type="FunFam" id="1.20.5.170:FF:000020">
    <property type="entry name" value="BZIP transcription factor"/>
    <property type="match status" value="1"/>
</dbReference>
<dbReference type="CDD" id="cd14702">
    <property type="entry name" value="bZIP_plant_GBF1"/>
    <property type="match status" value="1"/>
</dbReference>
<evidence type="ECO:0000256" key="6">
    <source>
        <dbReference type="SAM" id="MobiDB-lite"/>
    </source>
</evidence>
<dbReference type="EMBL" id="CAJGYO010000007">
    <property type="protein sequence ID" value="CAD6244846.1"/>
    <property type="molecule type" value="Genomic_DNA"/>
</dbReference>
<dbReference type="InterPro" id="IPR004827">
    <property type="entry name" value="bZIP"/>
</dbReference>
<comment type="subcellular location">
    <subcellularLocation>
        <location evidence="1">Nucleus</location>
    </subcellularLocation>
</comment>
<dbReference type="GO" id="GO:0046982">
    <property type="term" value="F:protein heterodimerization activity"/>
    <property type="evidence" value="ECO:0007669"/>
    <property type="project" value="UniProtKB-ARBA"/>
</dbReference>
<evidence type="ECO:0000256" key="4">
    <source>
        <dbReference type="ARBA" id="ARBA00023163"/>
    </source>
</evidence>
<dbReference type="PANTHER" id="PTHR45764:SF75">
    <property type="entry name" value="LIGHT-INDUCIBLE PROTEIN CPRF-2"/>
    <property type="match status" value="1"/>
</dbReference>
<evidence type="ECO:0000313" key="8">
    <source>
        <dbReference type="EMBL" id="CAD6244846.1"/>
    </source>
</evidence>
<dbReference type="GO" id="GO:0045893">
    <property type="term" value="P:positive regulation of DNA-templated transcription"/>
    <property type="evidence" value="ECO:0007669"/>
    <property type="project" value="TreeGrafter"/>
</dbReference>
<dbReference type="InterPro" id="IPR046347">
    <property type="entry name" value="bZIP_sf"/>
</dbReference>
<dbReference type="Gene3D" id="1.20.5.170">
    <property type="match status" value="1"/>
</dbReference>
<evidence type="ECO:0000256" key="5">
    <source>
        <dbReference type="ARBA" id="ARBA00023242"/>
    </source>
</evidence>
<feature type="region of interest" description="Disordered" evidence="6">
    <location>
        <begin position="1"/>
        <end position="67"/>
    </location>
</feature>
<proteinExistence type="predicted"/>
<evidence type="ECO:0000313" key="9">
    <source>
        <dbReference type="Proteomes" id="UP000604825"/>
    </source>
</evidence>
<dbReference type="GO" id="GO:0000976">
    <property type="term" value="F:transcription cis-regulatory region binding"/>
    <property type="evidence" value="ECO:0007669"/>
    <property type="project" value="TreeGrafter"/>
</dbReference>
<protein>
    <recommendedName>
        <fullName evidence="7">BZIP domain-containing protein</fullName>
    </recommendedName>
</protein>
<evidence type="ECO:0000256" key="3">
    <source>
        <dbReference type="ARBA" id="ARBA00023125"/>
    </source>
</evidence>
<dbReference type="SMART" id="SM00338">
    <property type="entry name" value="BRLZ"/>
    <property type="match status" value="1"/>
</dbReference>
<dbReference type="AlphaFoldDB" id="A0A811PMJ3"/>
<reference evidence="8" key="1">
    <citation type="submission" date="2020-10" db="EMBL/GenBank/DDBJ databases">
        <authorList>
            <person name="Han B."/>
            <person name="Lu T."/>
            <person name="Zhao Q."/>
            <person name="Huang X."/>
            <person name="Zhao Y."/>
        </authorList>
    </citation>
    <scope>NUCLEOTIDE SEQUENCE</scope>
</reference>
<evidence type="ECO:0000256" key="1">
    <source>
        <dbReference type="ARBA" id="ARBA00004123"/>
    </source>
</evidence>
<dbReference type="GO" id="GO:0003700">
    <property type="term" value="F:DNA-binding transcription factor activity"/>
    <property type="evidence" value="ECO:0007669"/>
    <property type="project" value="InterPro"/>
</dbReference>
<keyword evidence="3" id="KW-0238">DNA-binding</keyword>
<dbReference type="OrthoDB" id="551672at2759"/>
<dbReference type="GO" id="GO:0005634">
    <property type="term" value="C:nucleus"/>
    <property type="evidence" value="ECO:0007669"/>
    <property type="project" value="UniProtKB-SubCell"/>
</dbReference>
<keyword evidence="9" id="KW-1185">Reference proteome</keyword>
<dbReference type="PROSITE" id="PS50217">
    <property type="entry name" value="BZIP"/>
    <property type="match status" value="1"/>
</dbReference>
<gene>
    <name evidence="8" type="ORF">NCGR_LOCUS29366</name>
</gene>
<dbReference type="PANTHER" id="PTHR45764">
    <property type="entry name" value="BZIP TRANSCRIPTION FACTOR 44"/>
    <property type="match status" value="1"/>
</dbReference>
<dbReference type="Pfam" id="PF00170">
    <property type="entry name" value="bZIP_1"/>
    <property type="match status" value="1"/>
</dbReference>
<dbReference type="PROSITE" id="PS00036">
    <property type="entry name" value="BZIP_BASIC"/>
    <property type="match status" value="1"/>
</dbReference>
<dbReference type="SUPFAM" id="SSF57959">
    <property type="entry name" value="Leucine zipper domain"/>
    <property type="match status" value="1"/>
</dbReference>
<dbReference type="InterPro" id="IPR045314">
    <property type="entry name" value="bZIP_plant_GBF1"/>
</dbReference>
<keyword evidence="2" id="KW-0805">Transcription regulation</keyword>
<accession>A0A811PMJ3</accession>
<feature type="compositionally biased region" description="Low complexity" evidence="6">
    <location>
        <begin position="1"/>
        <end position="25"/>
    </location>
</feature>
<keyword evidence="4" id="KW-0804">Transcription</keyword>
<sequence>MTLSGGTISSGTSSGSSHGTRSFGSEGDMVDLQARMELKRKRRMESNRESAKRSRQRKQQHLDDLNSQVDKLRTTKQQLMTALNITTQNYAAAEAQNSVLRTQMMELESRLCALRQIICYMNANHVANPRATTMNAHPATIMSGAANYDTFGASATAWNSGMQMVQQPIDHLMYQCF</sequence>
<evidence type="ECO:0000259" key="7">
    <source>
        <dbReference type="PROSITE" id="PS50217"/>
    </source>
</evidence>
<organism evidence="8 9">
    <name type="scientific">Miscanthus lutarioriparius</name>
    <dbReference type="NCBI Taxonomy" id="422564"/>
    <lineage>
        <taxon>Eukaryota</taxon>
        <taxon>Viridiplantae</taxon>
        <taxon>Streptophyta</taxon>
        <taxon>Embryophyta</taxon>
        <taxon>Tracheophyta</taxon>
        <taxon>Spermatophyta</taxon>
        <taxon>Magnoliopsida</taxon>
        <taxon>Liliopsida</taxon>
        <taxon>Poales</taxon>
        <taxon>Poaceae</taxon>
        <taxon>PACMAD clade</taxon>
        <taxon>Panicoideae</taxon>
        <taxon>Andropogonodae</taxon>
        <taxon>Andropogoneae</taxon>
        <taxon>Saccharinae</taxon>
        <taxon>Miscanthus</taxon>
    </lineage>
</organism>
<evidence type="ECO:0000256" key="2">
    <source>
        <dbReference type="ARBA" id="ARBA00023015"/>
    </source>
</evidence>